<feature type="compositionally biased region" description="Basic and acidic residues" evidence="1">
    <location>
        <begin position="52"/>
        <end position="66"/>
    </location>
</feature>
<feature type="non-terminal residue" evidence="2">
    <location>
        <position position="1"/>
    </location>
</feature>
<protein>
    <submittedName>
        <fullName evidence="2">Uncharacterized protein</fullName>
    </submittedName>
</protein>
<dbReference type="AlphaFoldDB" id="A0AAW0XQA2"/>
<evidence type="ECO:0000256" key="1">
    <source>
        <dbReference type="SAM" id="MobiDB-lite"/>
    </source>
</evidence>
<dbReference type="EMBL" id="JARKIK010000030">
    <property type="protein sequence ID" value="KAK8741488.1"/>
    <property type="molecule type" value="Genomic_DNA"/>
</dbReference>
<evidence type="ECO:0000313" key="2">
    <source>
        <dbReference type="EMBL" id="KAK8741488.1"/>
    </source>
</evidence>
<dbReference type="Proteomes" id="UP001445076">
    <property type="component" value="Unassembled WGS sequence"/>
</dbReference>
<feature type="compositionally biased region" description="Basic and acidic residues" evidence="1">
    <location>
        <begin position="25"/>
        <end position="36"/>
    </location>
</feature>
<proteinExistence type="predicted"/>
<gene>
    <name evidence="2" type="ORF">OTU49_002242</name>
</gene>
<feature type="compositionally biased region" description="Polar residues" evidence="1">
    <location>
        <begin position="1"/>
        <end position="17"/>
    </location>
</feature>
<evidence type="ECO:0000313" key="3">
    <source>
        <dbReference type="Proteomes" id="UP001445076"/>
    </source>
</evidence>
<accession>A0AAW0XQA2</accession>
<name>A0AAW0XQA2_CHEQU</name>
<feature type="region of interest" description="Disordered" evidence="1">
    <location>
        <begin position="1"/>
        <end position="91"/>
    </location>
</feature>
<keyword evidence="3" id="KW-1185">Reference proteome</keyword>
<reference evidence="2 3" key="1">
    <citation type="journal article" date="2024" name="BMC Genomics">
        <title>Genome assembly of redclaw crayfish (Cherax quadricarinatus) provides insights into its immune adaptation and hypoxia tolerance.</title>
        <authorList>
            <person name="Liu Z."/>
            <person name="Zheng J."/>
            <person name="Li H."/>
            <person name="Fang K."/>
            <person name="Wang S."/>
            <person name="He J."/>
            <person name="Zhou D."/>
            <person name="Weng S."/>
            <person name="Chi M."/>
            <person name="Gu Z."/>
            <person name="He J."/>
            <person name="Li F."/>
            <person name="Wang M."/>
        </authorList>
    </citation>
    <scope>NUCLEOTIDE SEQUENCE [LARGE SCALE GENOMIC DNA]</scope>
    <source>
        <strain evidence="2">ZL_2023a</strain>
    </source>
</reference>
<feature type="compositionally biased region" description="Basic residues" evidence="1">
    <location>
        <begin position="37"/>
        <end position="51"/>
    </location>
</feature>
<sequence>DSDTNVYFSQEKNVRSVSHSKKTTKGKERMLSAEKSSHHRNAHAGKKRSRCPSKESRDCKRIKIYENDEEMSDEEMSDEQMSGEEMRDSTYHKTLVKKLKKKM</sequence>
<organism evidence="2 3">
    <name type="scientific">Cherax quadricarinatus</name>
    <name type="common">Australian red claw crayfish</name>
    <dbReference type="NCBI Taxonomy" id="27406"/>
    <lineage>
        <taxon>Eukaryota</taxon>
        <taxon>Metazoa</taxon>
        <taxon>Ecdysozoa</taxon>
        <taxon>Arthropoda</taxon>
        <taxon>Crustacea</taxon>
        <taxon>Multicrustacea</taxon>
        <taxon>Malacostraca</taxon>
        <taxon>Eumalacostraca</taxon>
        <taxon>Eucarida</taxon>
        <taxon>Decapoda</taxon>
        <taxon>Pleocyemata</taxon>
        <taxon>Astacidea</taxon>
        <taxon>Parastacoidea</taxon>
        <taxon>Parastacidae</taxon>
        <taxon>Cherax</taxon>
    </lineage>
</organism>
<comment type="caution">
    <text evidence="2">The sequence shown here is derived from an EMBL/GenBank/DDBJ whole genome shotgun (WGS) entry which is preliminary data.</text>
</comment>
<feature type="compositionally biased region" description="Acidic residues" evidence="1">
    <location>
        <begin position="67"/>
        <end position="82"/>
    </location>
</feature>